<dbReference type="InterPro" id="IPR002751">
    <property type="entry name" value="CbiM/NikMN"/>
</dbReference>
<comment type="subcellular location">
    <subcellularLocation>
        <location evidence="1">Cell membrane</location>
        <topology evidence="1">Multi-pass membrane protein</topology>
    </subcellularLocation>
</comment>
<dbReference type="RefSeq" id="WP_338094839.1">
    <property type="nucleotide sequence ID" value="NZ_JAWDKA010000009.1"/>
</dbReference>
<protein>
    <submittedName>
        <fullName evidence="9">Cobalt transport protein CbiM</fullName>
    </submittedName>
</protein>
<dbReference type="GO" id="GO:0005886">
    <property type="term" value="C:plasma membrane"/>
    <property type="evidence" value="ECO:0007669"/>
    <property type="project" value="UniProtKB-SubCell"/>
</dbReference>
<evidence type="ECO:0000256" key="4">
    <source>
        <dbReference type="ARBA" id="ARBA00022692"/>
    </source>
</evidence>
<accession>A0AAE4MER7</accession>
<dbReference type="Gene3D" id="1.10.1760.20">
    <property type="match status" value="1"/>
</dbReference>
<evidence type="ECO:0000256" key="5">
    <source>
        <dbReference type="ARBA" id="ARBA00022989"/>
    </source>
</evidence>
<sequence>MHIPDFLFGYSSVGVPVGIIFWIIALVFIVLSIKWARNNLDESKIPILAVIAAGIFALQAFNLPTGFGVSGHLVGGALAAIVLGSPFAAVFILTIVLVIQALVFGDGGVLALGANIINMGVIAGFVGFYSFKALRERVGVPASAAVAGWLACVIAACACAVEIAILGAVPLAVGLPTMFIYHAIIGVIEAAITAIVVVLIFNVRPELAGNTEKKAMPINKFLAIGLVIALVIGGAAVFLASSDPDGLDSTLLVGGGAKDIFAPAHGEIEEADDPIGWVSPMPDYVLGGEDSGALGGLIALVIGIFAALIIILVAARVVYKKSET</sequence>
<feature type="transmembrane region" description="Helical" evidence="7">
    <location>
        <begin position="45"/>
        <end position="65"/>
    </location>
</feature>
<evidence type="ECO:0000313" key="9">
    <source>
        <dbReference type="EMBL" id="MDV0442418.1"/>
    </source>
</evidence>
<feature type="transmembrane region" description="Helical" evidence="7">
    <location>
        <begin position="77"/>
        <end position="103"/>
    </location>
</feature>
<comment type="caution">
    <text evidence="9">The sequence shown here is derived from an EMBL/GenBank/DDBJ whole genome shotgun (WGS) entry which is preliminary data.</text>
</comment>
<feature type="transmembrane region" description="Helical" evidence="7">
    <location>
        <begin position="7"/>
        <end position="33"/>
    </location>
</feature>
<reference evidence="9" key="1">
    <citation type="submission" date="2023-06" db="EMBL/GenBank/DDBJ databases">
        <title>Genome sequence of Methancorpusculaceae sp. Ag1.</title>
        <authorList>
            <person name="Protasov E."/>
            <person name="Platt K."/>
            <person name="Poehlein A."/>
            <person name="Daniel R."/>
            <person name="Brune A."/>
        </authorList>
    </citation>
    <scope>NUCLEOTIDE SEQUENCE</scope>
    <source>
        <strain evidence="9">Ag1</strain>
    </source>
</reference>
<evidence type="ECO:0000256" key="6">
    <source>
        <dbReference type="ARBA" id="ARBA00023136"/>
    </source>
</evidence>
<evidence type="ECO:0000256" key="1">
    <source>
        <dbReference type="ARBA" id="ARBA00004651"/>
    </source>
</evidence>
<evidence type="ECO:0000313" key="10">
    <source>
        <dbReference type="Proteomes" id="UP001273136"/>
    </source>
</evidence>
<organism evidence="9 10">
    <name type="scientific">Methanorbis furvi</name>
    <dbReference type="NCBI Taxonomy" id="3028299"/>
    <lineage>
        <taxon>Archaea</taxon>
        <taxon>Methanobacteriati</taxon>
        <taxon>Methanobacteriota</taxon>
        <taxon>Stenosarchaea group</taxon>
        <taxon>Methanomicrobia</taxon>
        <taxon>Methanomicrobiales</taxon>
        <taxon>Methanocorpusculaceae</taxon>
        <taxon>Methanorbis</taxon>
    </lineage>
</organism>
<keyword evidence="5 7" id="KW-1133">Transmembrane helix</keyword>
<feature type="transmembrane region" description="Helical" evidence="7">
    <location>
        <begin position="143"/>
        <end position="173"/>
    </location>
</feature>
<keyword evidence="2" id="KW-0813">Transport</keyword>
<feature type="domain" description="PDGLE" evidence="8">
    <location>
        <begin position="220"/>
        <end position="318"/>
    </location>
</feature>
<evidence type="ECO:0000259" key="8">
    <source>
        <dbReference type="Pfam" id="PF13190"/>
    </source>
</evidence>
<dbReference type="PANTHER" id="PTHR34229">
    <property type="entry name" value="METAL TRANSPORT PROTEIN HI_1621-RELATED"/>
    <property type="match status" value="1"/>
</dbReference>
<feature type="transmembrane region" description="Helical" evidence="7">
    <location>
        <begin position="221"/>
        <end position="241"/>
    </location>
</feature>
<dbReference type="Pfam" id="PF13190">
    <property type="entry name" value="PDGLE"/>
    <property type="match status" value="1"/>
</dbReference>
<feature type="transmembrane region" description="Helical" evidence="7">
    <location>
        <begin position="179"/>
        <end position="201"/>
    </location>
</feature>
<proteinExistence type="predicted"/>
<dbReference type="Proteomes" id="UP001273136">
    <property type="component" value="Unassembled WGS sequence"/>
</dbReference>
<evidence type="ECO:0000256" key="2">
    <source>
        <dbReference type="ARBA" id="ARBA00022448"/>
    </source>
</evidence>
<evidence type="ECO:0000256" key="3">
    <source>
        <dbReference type="ARBA" id="ARBA00022475"/>
    </source>
</evidence>
<dbReference type="AlphaFoldDB" id="A0AAE4MER7"/>
<dbReference type="NCBIfam" id="NF004902">
    <property type="entry name" value="PRK06265.1-1"/>
    <property type="match status" value="1"/>
</dbReference>
<name>A0AAE4MER7_9EURY</name>
<keyword evidence="3" id="KW-1003">Cell membrane</keyword>
<keyword evidence="10" id="KW-1185">Reference proteome</keyword>
<evidence type="ECO:0000256" key="7">
    <source>
        <dbReference type="SAM" id="Phobius"/>
    </source>
</evidence>
<feature type="transmembrane region" description="Helical" evidence="7">
    <location>
        <begin position="109"/>
        <end position="131"/>
    </location>
</feature>
<dbReference type="Pfam" id="PF01891">
    <property type="entry name" value="CbiM"/>
    <property type="match status" value="1"/>
</dbReference>
<dbReference type="GO" id="GO:0000041">
    <property type="term" value="P:transition metal ion transport"/>
    <property type="evidence" value="ECO:0007669"/>
    <property type="project" value="InterPro"/>
</dbReference>
<gene>
    <name evidence="9" type="primary">cbiM_3</name>
    <name evidence="9" type="ORF">McpAg1_16600</name>
</gene>
<keyword evidence="6 7" id="KW-0472">Membrane</keyword>
<feature type="transmembrane region" description="Helical" evidence="7">
    <location>
        <begin position="293"/>
        <end position="319"/>
    </location>
</feature>
<dbReference type="PANTHER" id="PTHR34229:SF1">
    <property type="entry name" value="METAL TRANSPORT PROTEIN HI_1621-RELATED"/>
    <property type="match status" value="1"/>
</dbReference>
<dbReference type="EMBL" id="JAWDKA010000009">
    <property type="protein sequence ID" value="MDV0442418.1"/>
    <property type="molecule type" value="Genomic_DNA"/>
</dbReference>
<keyword evidence="4 7" id="KW-0812">Transmembrane</keyword>
<dbReference type="InterPro" id="IPR025937">
    <property type="entry name" value="PDGLE_dom"/>
</dbReference>